<dbReference type="AlphaFoldDB" id="A0AAD2G1I9"/>
<sequence length="456" mass="51235">MNIQASPITWKDQLSVNGNFFVFRSNPSERFYIKGIAFPVAPGVNAEDIILGWIDILHQLREASPEINTIRIYQIWPSLDYSEFLQAAADMGFYLIVPLTSMNGRGVLSREKAAPKCYRRKLFNYGSSVIRDFGKFPNILGYVLGNEVMNSLESWETAPCILAYARDLKREYPEVTLMYAMQHAGIGAAGEPSEAVKLTLDYMSECPEASIDALGVNIESWCSSKQTFDHNPDGSIGTYKELYQHLNHSKIPLFFSELGCSKDDFNRDNELEKGYRDWKQVHSILGSDMIDRWSGFVAYAYDGPLDFKMTLGGRWDGNNTLEFSKDMENYVNELDALDIKYEYHGVSNHTSGTNTTHSITDFCPDSSPASAALSSCCDIDLLPVSKIPSYQSWSPATTSLLVLKCLAFLCLCFGIKSIFSKKVPNEKQPSSELDPDDAQKLLSSKNSEYQTFQQQT</sequence>
<evidence type="ECO:0000256" key="1">
    <source>
        <dbReference type="ARBA" id="ARBA00007528"/>
    </source>
</evidence>
<proteinExistence type="inferred from homology"/>
<dbReference type="GO" id="GO:0005886">
    <property type="term" value="C:plasma membrane"/>
    <property type="evidence" value="ECO:0007669"/>
    <property type="project" value="TreeGrafter"/>
</dbReference>
<evidence type="ECO:0000256" key="2">
    <source>
        <dbReference type="ARBA" id="ARBA00022729"/>
    </source>
</evidence>
<accession>A0AAD2G1I9</accession>
<keyword evidence="4" id="KW-0325">Glycoprotein</keyword>
<dbReference type="Pfam" id="PF03198">
    <property type="entry name" value="Glyco_hydro_72"/>
    <property type="match status" value="1"/>
</dbReference>
<dbReference type="EMBL" id="CAKOGP040001980">
    <property type="protein sequence ID" value="CAJ1959034.1"/>
    <property type="molecule type" value="Genomic_DNA"/>
</dbReference>
<keyword evidence="7" id="KW-1185">Reference proteome</keyword>
<dbReference type="InterPro" id="IPR004886">
    <property type="entry name" value="Glucanosyltransferase"/>
</dbReference>
<keyword evidence="2" id="KW-0732">Signal</keyword>
<evidence type="ECO:0000256" key="5">
    <source>
        <dbReference type="SAM" id="MobiDB-lite"/>
    </source>
</evidence>
<feature type="compositionally biased region" description="Polar residues" evidence="5">
    <location>
        <begin position="441"/>
        <end position="456"/>
    </location>
</feature>
<organism evidence="6 7">
    <name type="scientific">Cylindrotheca closterium</name>
    <dbReference type="NCBI Taxonomy" id="2856"/>
    <lineage>
        <taxon>Eukaryota</taxon>
        <taxon>Sar</taxon>
        <taxon>Stramenopiles</taxon>
        <taxon>Ochrophyta</taxon>
        <taxon>Bacillariophyta</taxon>
        <taxon>Bacillariophyceae</taxon>
        <taxon>Bacillariophycidae</taxon>
        <taxon>Bacillariales</taxon>
        <taxon>Bacillariaceae</taxon>
        <taxon>Cylindrotheca</taxon>
    </lineage>
</organism>
<dbReference type="GO" id="GO:0034411">
    <property type="term" value="P:cell wall (1-&gt;3)-beta-D-glucan biosynthetic process"/>
    <property type="evidence" value="ECO:0007669"/>
    <property type="project" value="TreeGrafter"/>
</dbReference>
<dbReference type="Gene3D" id="3.20.20.80">
    <property type="entry name" value="Glycosidases"/>
    <property type="match status" value="1"/>
</dbReference>
<gene>
    <name evidence="6" type="ORF">CYCCA115_LOCUS17475</name>
</gene>
<evidence type="ECO:0000313" key="7">
    <source>
        <dbReference type="Proteomes" id="UP001295423"/>
    </source>
</evidence>
<feature type="region of interest" description="Disordered" evidence="5">
    <location>
        <begin position="423"/>
        <end position="456"/>
    </location>
</feature>
<evidence type="ECO:0000313" key="6">
    <source>
        <dbReference type="EMBL" id="CAJ1959034.1"/>
    </source>
</evidence>
<comment type="similarity">
    <text evidence="1">Belongs to the glycosyl hydrolase 72 family.</text>
</comment>
<evidence type="ECO:0000256" key="3">
    <source>
        <dbReference type="ARBA" id="ARBA00023157"/>
    </source>
</evidence>
<protein>
    <submittedName>
        <fullName evidence="6">Uncharacterized protein</fullName>
    </submittedName>
</protein>
<comment type="caution">
    <text evidence="6">The sequence shown here is derived from an EMBL/GenBank/DDBJ whole genome shotgun (WGS) entry which is preliminary data.</text>
</comment>
<evidence type="ECO:0000256" key="4">
    <source>
        <dbReference type="ARBA" id="ARBA00023180"/>
    </source>
</evidence>
<dbReference type="InterPro" id="IPR017853">
    <property type="entry name" value="GH"/>
</dbReference>
<dbReference type="PANTHER" id="PTHR31468:SF2">
    <property type="entry name" value="1,3-BETA-GLUCANOSYLTRANSFERASE GAS1"/>
    <property type="match status" value="1"/>
</dbReference>
<name>A0AAD2G1I9_9STRA</name>
<reference evidence="6" key="1">
    <citation type="submission" date="2023-08" db="EMBL/GenBank/DDBJ databases">
        <authorList>
            <person name="Audoor S."/>
            <person name="Bilcke G."/>
        </authorList>
    </citation>
    <scope>NUCLEOTIDE SEQUENCE</scope>
</reference>
<dbReference type="SUPFAM" id="SSF51445">
    <property type="entry name" value="(Trans)glycosidases"/>
    <property type="match status" value="1"/>
</dbReference>
<dbReference type="Proteomes" id="UP001295423">
    <property type="component" value="Unassembled WGS sequence"/>
</dbReference>
<dbReference type="GO" id="GO:0042124">
    <property type="term" value="F:1,3-beta-glucanosyltransferase activity"/>
    <property type="evidence" value="ECO:0007669"/>
    <property type="project" value="TreeGrafter"/>
</dbReference>
<dbReference type="PANTHER" id="PTHR31468">
    <property type="entry name" value="1,3-BETA-GLUCANOSYLTRANSFERASE GAS1"/>
    <property type="match status" value="1"/>
</dbReference>
<keyword evidence="3" id="KW-1015">Disulfide bond</keyword>